<dbReference type="Gene3D" id="2.60.40.10">
    <property type="entry name" value="Immunoglobulins"/>
    <property type="match status" value="1"/>
</dbReference>
<sequence length="187" mass="20299">FTAGQRMLGPIIFLRFCFTATLNVERRGRDVLLKCEGVLGNPPDVTWERDGITMSKRNREFNLGAEANDPRGVFKCNDSDPVQLHFRMCQNCIELDAATISGIVVADVIATVFLAVAVYCIAGQDSGRLLRASDRQNLIANEQLYQVSDEWSLGQPFTSLSARPSGLLPGGIAPGLASGLDLDRVGV</sequence>
<dbReference type="PANTHER" id="PTHR10570">
    <property type="entry name" value="T-CELL SURFACE GLYCOPROTEIN CD3 GAMMA CHAIN / DELTA CHAIN"/>
    <property type="match status" value="1"/>
</dbReference>
<proteinExistence type="predicted"/>
<dbReference type="GO" id="GO:0042105">
    <property type="term" value="C:alpha-beta T cell receptor complex"/>
    <property type="evidence" value="ECO:0007669"/>
    <property type="project" value="TreeGrafter"/>
</dbReference>
<evidence type="ECO:0000259" key="4">
    <source>
        <dbReference type="Pfam" id="PF16680"/>
    </source>
</evidence>
<keyword evidence="2" id="KW-1133">Transmembrane helix</keyword>
<dbReference type="InterPro" id="IPR013783">
    <property type="entry name" value="Ig-like_fold"/>
</dbReference>
<keyword evidence="3" id="KW-0732">Signal</keyword>
<keyword evidence="2" id="KW-0472">Membrane</keyword>
<dbReference type="InterPro" id="IPR036179">
    <property type="entry name" value="Ig-like_dom_sf"/>
</dbReference>
<feature type="domain" description="CD3 gamma/delta subunit Ig-like" evidence="4">
    <location>
        <begin position="30"/>
        <end position="95"/>
    </location>
</feature>
<dbReference type="Proteomes" id="UP000694403">
    <property type="component" value="Unplaced"/>
</dbReference>
<protein>
    <recommendedName>
        <fullName evidence="4">CD3 gamma/delta subunit Ig-like domain-containing protein</fullName>
    </recommendedName>
</protein>
<dbReference type="GO" id="GO:0004888">
    <property type="term" value="F:transmembrane signaling receptor activity"/>
    <property type="evidence" value="ECO:0007669"/>
    <property type="project" value="TreeGrafter"/>
</dbReference>
<keyword evidence="1" id="KW-0393">Immunoglobulin domain</keyword>
<dbReference type="GO" id="GO:0009897">
    <property type="term" value="C:external side of plasma membrane"/>
    <property type="evidence" value="ECO:0007669"/>
    <property type="project" value="TreeGrafter"/>
</dbReference>
<keyword evidence="6" id="KW-1185">Reference proteome</keyword>
<evidence type="ECO:0000256" key="3">
    <source>
        <dbReference type="SAM" id="SignalP"/>
    </source>
</evidence>
<evidence type="ECO:0000313" key="6">
    <source>
        <dbReference type="Proteomes" id="UP000694403"/>
    </source>
</evidence>
<evidence type="ECO:0000256" key="2">
    <source>
        <dbReference type="SAM" id="Phobius"/>
    </source>
</evidence>
<keyword evidence="2" id="KW-0812">Transmembrane</keyword>
<dbReference type="GO" id="GO:0007166">
    <property type="term" value="P:cell surface receptor signaling pathway"/>
    <property type="evidence" value="ECO:0007669"/>
    <property type="project" value="TreeGrafter"/>
</dbReference>
<feature type="chain" id="PRO_5034206669" description="CD3 gamma/delta subunit Ig-like domain-containing protein" evidence="3">
    <location>
        <begin position="20"/>
        <end position="187"/>
    </location>
</feature>
<name>A0A8C3XK46_CHESE</name>
<dbReference type="InterPro" id="IPR015484">
    <property type="entry name" value="CD3_esu/gsu/dsu"/>
</dbReference>
<reference evidence="5" key="2">
    <citation type="submission" date="2025-09" db="UniProtKB">
        <authorList>
            <consortium name="Ensembl"/>
        </authorList>
    </citation>
    <scope>IDENTIFICATION</scope>
</reference>
<dbReference type="Pfam" id="PF16680">
    <property type="entry name" value="Ig_4"/>
    <property type="match status" value="1"/>
</dbReference>
<accession>A0A8C3XK46</accession>
<dbReference type="GO" id="GO:0045059">
    <property type="term" value="P:positive thymic T cell selection"/>
    <property type="evidence" value="ECO:0007669"/>
    <property type="project" value="TreeGrafter"/>
</dbReference>
<feature type="signal peptide" evidence="3">
    <location>
        <begin position="1"/>
        <end position="19"/>
    </location>
</feature>
<feature type="transmembrane region" description="Helical" evidence="2">
    <location>
        <begin position="97"/>
        <end position="122"/>
    </location>
</feature>
<dbReference type="PANTHER" id="PTHR10570:SF8">
    <property type="entry name" value="T-CELL SURFACE GLYCOPROTEIN CD3 GAMMA CHAIN"/>
    <property type="match status" value="1"/>
</dbReference>
<dbReference type="Ensembl" id="ENSCSRT00000005432.1">
    <property type="protein sequence ID" value="ENSCSRP00000005268.1"/>
    <property type="gene ID" value="ENSCSRG00000003965.1"/>
</dbReference>
<dbReference type="SUPFAM" id="SSF48726">
    <property type="entry name" value="Immunoglobulin"/>
    <property type="match status" value="1"/>
</dbReference>
<reference evidence="5" key="1">
    <citation type="submission" date="2025-08" db="UniProtKB">
        <authorList>
            <consortium name="Ensembl"/>
        </authorList>
    </citation>
    <scope>IDENTIFICATION</scope>
</reference>
<evidence type="ECO:0000256" key="1">
    <source>
        <dbReference type="ARBA" id="ARBA00023319"/>
    </source>
</evidence>
<evidence type="ECO:0000313" key="5">
    <source>
        <dbReference type="Ensembl" id="ENSCSRP00000005268.1"/>
    </source>
</evidence>
<organism evidence="5 6">
    <name type="scientific">Chelydra serpentina</name>
    <name type="common">Snapping turtle</name>
    <name type="synonym">Testudo serpentina</name>
    <dbReference type="NCBI Taxonomy" id="8475"/>
    <lineage>
        <taxon>Eukaryota</taxon>
        <taxon>Metazoa</taxon>
        <taxon>Chordata</taxon>
        <taxon>Craniata</taxon>
        <taxon>Vertebrata</taxon>
        <taxon>Euteleostomi</taxon>
        <taxon>Archelosauria</taxon>
        <taxon>Testudinata</taxon>
        <taxon>Testudines</taxon>
        <taxon>Cryptodira</taxon>
        <taxon>Durocryptodira</taxon>
        <taxon>Americhelydia</taxon>
        <taxon>Chelydroidea</taxon>
        <taxon>Chelydridae</taxon>
        <taxon>Chelydra</taxon>
    </lineage>
</organism>
<dbReference type="InterPro" id="IPR032052">
    <property type="entry name" value="Ig_4"/>
</dbReference>
<dbReference type="AlphaFoldDB" id="A0A8C3XK46"/>
<dbReference type="Gene3D" id="1.10.287.770">
    <property type="entry name" value="YojJ-like"/>
    <property type="match status" value="1"/>
</dbReference>